<gene>
    <name evidence="1" type="ORF">EUGRSUZ_D02633</name>
</gene>
<name>A0ACC3L8U2_EUCGR</name>
<evidence type="ECO:0000313" key="2">
    <source>
        <dbReference type="Proteomes" id="UP000030711"/>
    </source>
</evidence>
<protein>
    <submittedName>
        <fullName evidence="1">Uncharacterized protein</fullName>
    </submittedName>
</protein>
<dbReference type="Proteomes" id="UP000030711">
    <property type="component" value="Chromosome 4"/>
</dbReference>
<reference evidence="1 2" key="1">
    <citation type="journal article" date="2014" name="Nature">
        <title>The genome of Eucalyptus grandis.</title>
        <authorList>
            <person name="Myburg A.A."/>
            <person name="Grattapaglia D."/>
            <person name="Tuskan G.A."/>
            <person name="Hellsten U."/>
            <person name="Hayes R.D."/>
            <person name="Grimwood J."/>
            <person name="Jenkins J."/>
            <person name="Lindquist E."/>
            <person name="Tice H."/>
            <person name="Bauer D."/>
            <person name="Goodstein D.M."/>
            <person name="Dubchak I."/>
            <person name="Poliakov A."/>
            <person name="Mizrachi E."/>
            <person name="Kullan A.R."/>
            <person name="Hussey S.G."/>
            <person name="Pinard D."/>
            <person name="van der Merwe K."/>
            <person name="Singh P."/>
            <person name="van Jaarsveld I."/>
            <person name="Silva-Junior O.B."/>
            <person name="Togawa R.C."/>
            <person name="Pappas M.R."/>
            <person name="Faria D.A."/>
            <person name="Sansaloni C.P."/>
            <person name="Petroli C.D."/>
            <person name="Yang X."/>
            <person name="Ranjan P."/>
            <person name="Tschaplinski T.J."/>
            <person name="Ye C.Y."/>
            <person name="Li T."/>
            <person name="Sterck L."/>
            <person name="Vanneste K."/>
            <person name="Murat F."/>
            <person name="Soler M."/>
            <person name="Clemente H.S."/>
            <person name="Saidi N."/>
            <person name="Cassan-Wang H."/>
            <person name="Dunand C."/>
            <person name="Hefer C.A."/>
            <person name="Bornberg-Bauer E."/>
            <person name="Kersting A.R."/>
            <person name="Vining K."/>
            <person name="Amarasinghe V."/>
            <person name="Ranik M."/>
            <person name="Naithani S."/>
            <person name="Elser J."/>
            <person name="Boyd A.E."/>
            <person name="Liston A."/>
            <person name="Spatafora J.W."/>
            <person name="Dharmwardhana P."/>
            <person name="Raja R."/>
            <person name="Sullivan C."/>
            <person name="Romanel E."/>
            <person name="Alves-Ferreira M."/>
            <person name="Kulheim C."/>
            <person name="Foley W."/>
            <person name="Carocha V."/>
            <person name="Paiva J."/>
            <person name="Kudrna D."/>
            <person name="Brommonschenkel S.H."/>
            <person name="Pasquali G."/>
            <person name="Byrne M."/>
            <person name="Rigault P."/>
            <person name="Tibbits J."/>
            <person name="Spokevicius A."/>
            <person name="Jones R.C."/>
            <person name="Steane D.A."/>
            <person name="Vaillancourt R.E."/>
            <person name="Potts B.M."/>
            <person name="Joubert F."/>
            <person name="Barry K."/>
            <person name="Pappas G.J."/>
            <person name="Strauss S.H."/>
            <person name="Jaiswal P."/>
            <person name="Grima-Pettenati J."/>
            <person name="Salse J."/>
            <person name="Van de Peer Y."/>
            <person name="Rokhsar D.S."/>
            <person name="Schmutz J."/>
        </authorList>
    </citation>
    <scope>NUCLEOTIDE SEQUENCE [LARGE SCALE GENOMIC DNA]</scope>
    <source>
        <strain evidence="2">cv. BRASUZ1</strain>
        <tissue evidence="1">Leaf extractions</tissue>
    </source>
</reference>
<accession>A0ACC3L8U2</accession>
<organism evidence="1 2">
    <name type="scientific">Eucalyptus grandis</name>
    <name type="common">Flooded gum</name>
    <dbReference type="NCBI Taxonomy" id="71139"/>
    <lineage>
        <taxon>Eukaryota</taxon>
        <taxon>Viridiplantae</taxon>
        <taxon>Streptophyta</taxon>
        <taxon>Embryophyta</taxon>
        <taxon>Tracheophyta</taxon>
        <taxon>Spermatophyta</taxon>
        <taxon>Magnoliopsida</taxon>
        <taxon>eudicotyledons</taxon>
        <taxon>Gunneridae</taxon>
        <taxon>Pentapetalae</taxon>
        <taxon>rosids</taxon>
        <taxon>malvids</taxon>
        <taxon>Myrtales</taxon>
        <taxon>Myrtaceae</taxon>
        <taxon>Myrtoideae</taxon>
        <taxon>Eucalypteae</taxon>
        <taxon>Eucalyptus</taxon>
    </lineage>
</organism>
<keyword evidence="2" id="KW-1185">Reference proteome</keyword>
<sequence length="682" mass="78599">MAESPVIYLLSKLASFFENEIQDMRESREEMITLRGEFERIKAFLRVADSLEEGDGEVKIWIKQIREVTYDAEDALDEFKLLLAHNHEGCGLLYKIPCCVRNMKARYQLTAAVKSISSKMKAICEGHQRLYEKLNRAQQGSSSACEDSMWQDHRADAVLVEKTGLVGIEEPKEKLTQWLVGGDSEQEVISVVGMGGLGKTTLAKQVFDDPVVKKHFPVCAWVTLSPSSKTEELLMDMLQQIVSSLMEPVPSGTDTMNINWLKRTIKSLLQGRKSRYLIVLDDVWHMDRWDAVKYALPNNNLGSRIMITTRNSDLALASCTELNGKVYEMQPLPVEQSWELFCRKIFKKSSCPSQLEEICTDILKKCEGLPLAIVAISRVLATKDRRRINEWDLVRRCLRSEIDGNDKLKNMKKVLSLSFNDLPYYLKSCLLQISVFPEGHVIERMRLIRHWVTEGFVEMKDAKTMEEVADDYLNELVNRSLIQVVEIDSEREDKVMPNPWPFAEDHQFKSRDQNFATILDKQSSMWPDRIRRCSVHNEFRFGQQNMLLSHLRSLYMFGEDKCSLYRILSGDLKLLSVLDLQNAPLRRFPAQVVDMRSLKFLSLRNTQIQTVPTSIGRLQNLETLDVKHTRVTSLPIEIMKLQHLCHLLVYRYHTVAYVLYKYGFSTTAQIGALQSLQKLWPI</sequence>
<evidence type="ECO:0000313" key="1">
    <source>
        <dbReference type="EMBL" id="KAK3435285.1"/>
    </source>
</evidence>
<dbReference type="EMBL" id="CM064438">
    <property type="protein sequence ID" value="KAK3435285.1"/>
    <property type="molecule type" value="Genomic_DNA"/>
</dbReference>
<comment type="caution">
    <text evidence="1">The sequence shown here is derived from an EMBL/GenBank/DDBJ whole genome shotgun (WGS) entry which is preliminary data.</text>
</comment>
<proteinExistence type="predicted"/>